<dbReference type="Gene3D" id="3.40.50.1820">
    <property type="entry name" value="alpha/beta hydrolase"/>
    <property type="match status" value="1"/>
</dbReference>
<sequence length="1343" mass="146735">MATSATPGGGGVSPSKSLTNYASYIPEGSKRPRIGHLDLDSNTVTPLSYISGTPIRSLYEVIEVGEDAIIQAGEPFPRSKARLLPPIYGRDILAVGKNYAAHAKEFNASGYDSSDKVDMPTHPVIFTKRWTSAIADGDEIYPHPGFTESVDYEGEIGVIVGKSGFQIDAKDALEHVWGFTIINDVTARERQRDHKQFYLGKSPDTFAPMGPIAVPKEHLPKVLTVQTVVNGEKRQEATTDDLIFSIPTLIETLSAAQTLQPGDVLATGTPAGVGFGFDPKVWLHPGDEVKISVTGLGTLTNKIASPESRISILNHIVSPAVPVVNDRTVEGRGLSSVGSKRLFYQRKGGDDAGRPIYFIHGLGGTSEYFGPLMTRLGNSWTYHLADLEGHGLSPTSATSKLSIASFASDAYQLCSQAGITSESGLTVVAHSMGCLVAMKLALDHPDLVKTLILQGPGPSPLPEAASKATYARAALAREKGMLGVVDAVVGAGTSDYSKAHNPLAIAAARVSLLGQDAEGYAKACTALADSHADTLDISALKARVLIITGEEDKVSPPDMCKRMKEQMPNCEDVVVLPQVAHWHLFEATESVCSAVTDFLGTSSDEVLQRVRRVENLLERQVYLLEQRLEPSPKSNSSNQDTLSQHQSSSVNSSPWTEIEATPSETAPATNVGTILVSEGGYERFIPGLASSDAESVNELIQSASAPPMSSSFPFSAEALAARRALLDTLPPGRQCDELKDIFFEVFSPLFHILHDPSFHAEYAHFRQYRGDVSLSFLALVFVILSISVTALDSDHPLLADLGMEATASANIKSLATKYRAAAMGCLSAHHFMWRHNLQTVQALVLLIYALSHAHGPSWALLGATFNICVSIGCHIDPSQLNLDPVRSEQRRRCWAGLMLLYTIQNTCLGNIAPMKVIANVRLPADVDDDHITMYDNPLLHTDETQPKPLSKMSYILFKFKLYRLASDITNFTRENGQLSGLFELDAKISREEHEHDARFADPQRLPVYHLAHLYIIKNYTNHLRLILHRPYLPPHSSAADSTLYEYPEQMLQSRQYCKMSAMKIIDNHEDLCCNDKLKPYRWFVYGLGGYQTFLAASTLVVLLGSEDDSVASDRADVIYALRKCQARFEQLSPRSDISAKAARILRRTLGPVTSTNGGAGGPLHDTPRLYHQSSSISDESKVVYSMSHRHQISSASPGNLHDHHLHHQQQQHTSIPPGPAGYNQTGFTSGDFPSGANEAVTTKMEPPPPPPPPPTSQHQHQVQYQHELQHQHHHQQQQQPPPHPHSFFPCPQPLYELMNLPAEQWLGGPSALAWDWSSWVDVPEASIAGSDMFMDTSASGVMM</sequence>
<gene>
    <name evidence="8" type="ORF">AYO21_10278</name>
</gene>
<evidence type="ECO:0000259" key="7">
    <source>
        <dbReference type="Pfam" id="PF04082"/>
    </source>
</evidence>
<comment type="similarity">
    <text evidence="1">Belongs to the FAH family.</text>
</comment>
<keyword evidence="9" id="KW-1185">Reference proteome</keyword>
<dbReference type="PANTHER" id="PTHR11820">
    <property type="entry name" value="ACYLPYRUVASE"/>
    <property type="match status" value="1"/>
</dbReference>
<dbReference type="GO" id="GO:0008270">
    <property type="term" value="F:zinc ion binding"/>
    <property type="evidence" value="ECO:0007669"/>
    <property type="project" value="InterPro"/>
</dbReference>
<dbReference type="InterPro" id="IPR036663">
    <property type="entry name" value="Fumarylacetoacetase_C_sf"/>
</dbReference>
<organism evidence="8 9">
    <name type="scientific">Fonsecaea monophora</name>
    <dbReference type="NCBI Taxonomy" id="254056"/>
    <lineage>
        <taxon>Eukaryota</taxon>
        <taxon>Fungi</taxon>
        <taxon>Dikarya</taxon>
        <taxon>Ascomycota</taxon>
        <taxon>Pezizomycotina</taxon>
        <taxon>Eurotiomycetes</taxon>
        <taxon>Chaetothyriomycetidae</taxon>
        <taxon>Chaetothyriales</taxon>
        <taxon>Herpotrichiellaceae</taxon>
        <taxon>Fonsecaea</taxon>
    </lineage>
</organism>
<dbReference type="GeneID" id="34605401"/>
<dbReference type="GO" id="GO:0018773">
    <property type="term" value="F:acetylpyruvate hydrolase activity"/>
    <property type="evidence" value="ECO:0007669"/>
    <property type="project" value="TreeGrafter"/>
</dbReference>
<dbReference type="InterPro" id="IPR007219">
    <property type="entry name" value="XnlR_reg_dom"/>
</dbReference>
<feature type="compositionally biased region" description="Pro residues" evidence="4">
    <location>
        <begin position="1245"/>
        <end position="1255"/>
    </location>
</feature>
<dbReference type="Proteomes" id="UP000077002">
    <property type="component" value="Unassembled WGS sequence"/>
</dbReference>
<dbReference type="InterPro" id="IPR029058">
    <property type="entry name" value="AB_hydrolase_fold"/>
</dbReference>
<feature type="region of interest" description="Disordered" evidence="4">
    <location>
        <begin position="628"/>
        <end position="670"/>
    </location>
</feature>
<keyword evidence="3" id="KW-0539">Nucleus</keyword>
<evidence type="ECO:0000313" key="9">
    <source>
        <dbReference type="Proteomes" id="UP000077002"/>
    </source>
</evidence>
<accession>A0A177EX61</accession>
<reference evidence="8 9" key="1">
    <citation type="submission" date="2016-03" db="EMBL/GenBank/DDBJ databases">
        <title>Draft genome sequence of the Fonsecaea monophora CBS 269.37.</title>
        <authorList>
            <person name="Bombassaro A."/>
            <person name="Vinicius W.A."/>
            <person name="De Hoog S."/>
            <person name="Sun J."/>
            <person name="Souza E.M."/>
            <person name="Raittz R.T."/>
            <person name="Costa F."/>
            <person name="Leao A.C."/>
            <person name="Tadra-Sfeir M.Z."/>
            <person name="Baura V."/>
            <person name="Balsanelli E."/>
            <person name="Pedrosa F.O."/>
            <person name="Moreno L.F."/>
            <person name="Steffens M.B."/>
            <person name="Xi L."/>
            <person name="Bocca A.L."/>
            <person name="Felipe M.S."/>
            <person name="Teixeira M."/>
            <person name="Telles Filho F.Q."/>
            <person name="Azevedo C.M."/>
            <person name="Gomes R."/>
            <person name="Vicente V.A."/>
        </authorList>
    </citation>
    <scope>NUCLEOTIDE SEQUENCE [LARGE SCALE GENOMIC DNA]</scope>
    <source>
        <strain evidence="8 9">CBS 269.37</strain>
    </source>
</reference>
<dbReference type="EMBL" id="LVKK01000115">
    <property type="protein sequence ID" value="OAG35539.1"/>
    <property type="molecule type" value="Genomic_DNA"/>
</dbReference>
<dbReference type="SUPFAM" id="SSF56529">
    <property type="entry name" value="FAH"/>
    <property type="match status" value="1"/>
</dbReference>
<comment type="caution">
    <text evidence="8">The sequence shown here is derived from an EMBL/GenBank/DDBJ whole genome shotgun (WGS) entry which is preliminary data.</text>
</comment>
<dbReference type="CDD" id="cd12148">
    <property type="entry name" value="fungal_TF_MHR"/>
    <property type="match status" value="1"/>
</dbReference>
<evidence type="ECO:0000259" key="5">
    <source>
        <dbReference type="Pfam" id="PF00561"/>
    </source>
</evidence>
<dbReference type="PANTHER" id="PTHR11820:SF7">
    <property type="entry name" value="ACYLPYRUVASE FAHD1, MITOCHONDRIAL"/>
    <property type="match status" value="1"/>
</dbReference>
<keyword evidence="2" id="KW-0479">Metal-binding</keyword>
<evidence type="ECO:0000259" key="6">
    <source>
        <dbReference type="Pfam" id="PF01557"/>
    </source>
</evidence>
<evidence type="ECO:0000256" key="1">
    <source>
        <dbReference type="ARBA" id="ARBA00010211"/>
    </source>
</evidence>
<dbReference type="GO" id="GO:0003677">
    <property type="term" value="F:DNA binding"/>
    <property type="evidence" value="ECO:0007669"/>
    <property type="project" value="InterPro"/>
</dbReference>
<dbReference type="GO" id="GO:0006107">
    <property type="term" value="P:oxaloacetate metabolic process"/>
    <property type="evidence" value="ECO:0007669"/>
    <property type="project" value="UniProtKB-ARBA"/>
</dbReference>
<dbReference type="SUPFAM" id="SSF53474">
    <property type="entry name" value="alpha/beta-Hydrolases"/>
    <property type="match status" value="1"/>
</dbReference>
<dbReference type="InterPro" id="IPR011234">
    <property type="entry name" value="Fumarylacetoacetase-like_C"/>
</dbReference>
<feature type="domain" description="Xylanolytic transcriptional activator regulatory" evidence="7">
    <location>
        <begin position="740"/>
        <end position="977"/>
    </location>
</feature>
<dbReference type="GO" id="GO:0006351">
    <property type="term" value="P:DNA-templated transcription"/>
    <property type="evidence" value="ECO:0007669"/>
    <property type="project" value="InterPro"/>
</dbReference>
<dbReference type="Pfam" id="PF01557">
    <property type="entry name" value="FAA_hydrolase"/>
    <property type="match status" value="1"/>
</dbReference>
<feature type="compositionally biased region" description="Low complexity" evidence="4">
    <location>
        <begin position="1257"/>
        <end position="1266"/>
    </location>
</feature>
<evidence type="ECO:0008006" key="10">
    <source>
        <dbReference type="Google" id="ProtNLM"/>
    </source>
</evidence>
<name>A0A177EX61_9EURO</name>
<dbReference type="FunFam" id="3.90.850.10:FF:000002">
    <property type="entry name" value="2-hydroxyhepta-2,4-diene-1,7-dioate isomerase"/>
    <property type="match status" value="1"/>
</dbReference>
<evidence type="ECO:0000256" key="4">
    <source>
        <dbReference type="SAM" id="MobiDB-lite"/>
    </source>
</evidence>
<evidence type="ECO:0000256" key="2">
    <source>
        <dbReference type="ARBA" id="ARBA00022723"/>
    </source>
</evidence>
<dbReference type="OrthoDB" id="194468at2759"/>
<dbReference type="Pfam" id="PF04082">
    <property type="entry name" value="Fungal_trans"/>
    <property type="match status" value="1"/>
</dbReference>
<protein>
    <recommendedName>
        <fullName evidence="10">Transcription factor domain-containing protein</fullName>
    </recommendedName>
</protein>
<dbReference type="Gene3D" id="3.90.850.10">
    <property type="entry name" value="Fumarylacetoacetase-like, C-terminal domain"/>
    <property type="match status" value="1"/>
</dbReference>
<feature type="domain" description="AB hydrolase-1" evidence="5">
    <location>
        <begin position="355"/>
        <end position="587"/>
    </location>
</feature>
<feature type="compositionally biased region" description="Low complexity" evidence="4">
    <location>
        <begin position="643"/>
        <end position="653"/>
    </location>
</feature>
<dbReference type="GO" id="GO:0050163">
    <property type="term" value="F:oxaloacetate tautomerase activity"/>
    <property type="evidence" value="ECO:0007669"/>
    <property type="project" value="UniProtKB-ARBA"/>
</dbReference>
<dbReference type="InterPro" id="IPR000073">
    <property type="entry name" value="AB_hydrolase_1"/>
</dbReference>
<evidence type="ECO:0000313" key="8">
    <source>
        <dbReference type="EMBL" id="OAG35539.1"/>
    </source>
</evidence>
<feature type="domain" description="Fumarylacetoacetase-like C-terminal" evidence="6">
    <location>
        <begin position="92"/>
        <end position="303"/>
    </location>
</feature>
<dbReference type="Pfam" id="PF00561">
    <property type="entry name" value="Abhydrolase_1"/>
    <property type="match status" value="1"/>
</dbReference>
<feature type="region of interest" description="Disordered" evidence="4">
    <location>
        <begin position="1150"/>
        <end position="1290"/>
    </location>
</feature>
<proteinExistence type="inferred from homology"/>
<dbReference type="RefSeq" id="XP_022507491.1">
    <property type="nucleotide sequence ID" value="XM_022660200.1"/>
</dbReference>
<feature type="compositionally biased region" description="Polar residues" evidence="4">
    <location>
        <begin position="632"/>
        <end position="642"/>
    </location>
</feature>
<evidence type="ECO:0000256" key="3">
    <source>
        <dbReference type="ARBA" id="ARBA00023242"/>
    </source>
</evidence>